<keyword evidence="2" id="KW-0812">Transmembrane</keyword>
<protein>
    <submittedName>
        <fullName evidence="4">YdcF family protein</fullName>
    </submittedName>
</protein>
<dbReference type="Proteomes" id="UP001464891">
    <property type="component" value="Unassembled WGS sequence"/>
</dbReference>
<evidence type="ECO:0000259" key="3">
    <source>
        <dbReference type="Pfam" id="PF02698"/>
    </source>
</evidence>
<comment type="caution">
    <text evidence="4">The sequence shown here is derived from an EMBL/GenBank/DDBJ whole genome shotgun (WGS) entry which is preliminary data.</text>
</comment>
<evidence type="ECO:0000256" key="2">
    <source>
        <dbReference type="SAM" id="Phobius"/>
    </source>
</evidence>
<dbReference type="InterPro" id="IPR003848">
    <property type="entry name" value="DUF218"/>
</dbReference>
<dbReference type="RefSeq" id="WP_190432854.1">
    <property type="nucleotide sequence ID" value="NZ_JAMPKM010000017.1"/>
</dbReference>
<gene>
    <name evidence="4" type="ORF">NC998_22450</name>
</gene>
<reference evidence="4 5" key="1">
    <citation type="submission" date="2022-04" db="EMBL/GenBank/DDBJ databases">
        <title>Positive selection, recombination, and allopatry shape intraspecific diversity of widespread and dominant cyanobacteria.</title>
        <authorList>
            <person name="Wei J."/>
            <person name="Shu W."/>
            <person name="Hu C."/>
        </authorList>
    </citation>
    <scope>NUCLEOTIDE SEQUENCE [LARGE SCALE GENOMIC DNA]</scope>
    <source>
        <strain evidence="4 5">GB2-A4</strain>
    </source>
</reference>
<evidence type="ECO:0000256" key="1">
    <source>
        <dbReference type="SAM" id="MobiDB-lite"/>
    </source>
</evidence>
<organism evidence="4 5">
    <name type="scientific">Trichocoleus desertorum GB2-A4</name>
    <dbReference type="NCBI Taxonomy" id="2933944"/>
    <lineage>
        <taxon>Bacteria</taxon>
        <taxon>Bacillati</taxon>
        <taxon>Cyanobacteriota</taxon>
        <taxon>Cyanophyceae</taxon>
        <taxon>Leptolyngbyales</taxon>
        <taxon>Trichocoleusaceae</taxon>
        <taxon>Trichocoleus</taxon>
    </lineage>
</organism>
<feature type="region of interest" description="Disordered" evidence="1">
    <location>
        <begin position="1"/>
        <end position="22"/>
    </location>
</feature>
<keyword evidence="2" id="KW-1133">Transmembrane helix</keyword>
<dbReference type="CDD" id="cd06259">
    <property type="entry name" value="YdcF-like"/>
    <property type="match status" value="1"/>
</dbReference>
<feature type="transmembrane region" description="Helical" evidence="2">
    <location>
        <begin position="26"/>
        <end position="42"/>
    </location>
</feature>
<evidence type="ECO:0000313" key="5">
    <source>
        <dbReference type="Proteomes" id="UP001464891"/>
    </source>
</evidence>
<dbReference type="Pfam" id="PF02698">
    <property type="entry name" value="DUF218"/>
    <property type="match status" value="1"/>
</dbReference>
<feature type="domain" description="DUF218" evidence="3">
    <location>
        <begin position="53"/>
        <end position="157"/>
    </location>
</feature>
<proteinExistence type="predicted"/>
<keyword evidence="2" id="KW-0472">Membrane</keyword>
<keyword evidence="5" id="KW-1185">Reference proteome</keyword>
<evidence type="ECO:0000313" key="4">
    <source>
        <dbReference type="EMBL" id="MEP0819867.1"/>
    </source>
</evidence>
<feature type="compositionally biased region" description="Basic residues" evidence="1">
    <location>
        <begin position="13"/>
        <end position="22"/>
    </location>
</feature>
<accession>A0ABV0JDK6</accession>
<dbReference type="EMBL" id="JAMPKM010000017">
    <property type="protein sequence ID" value="MEP0819867.1"/>
    <property type="molecule type" value="Genomic_DNA"/>
</dbReference>
<dbReference type="Gene3D" id="3.40.50.620">
    <property type="entry name" value="HUPs"/>
    <property type="match status" value="1"/>
</dbReference>
<name>A0ABV0JDK6_9CYAN</name>
<dbReference type="InterPro" id="IPR014729">
    <property type="entry name" value="Rossmann-like_a/b/a_fold"/>
</dbReference>
<sequence length="215" mass="24036">MQSREAIYPRAQQGKRSKKSQSRRKSFPWLMLLLPAVLWLGYREIRSYFRQPQAVLVLGGAPEREVFAAEFAREHPQISVWISSGSNPEYTEWAFAEAGIAPNRVIIDREAVDTVTNFTTLVDKFKAEGIDSVYLITSDYHMRRAQVIGEIVLGSRGIDFKPVSVPSGQSPESLEKAVRDGARAILWVATGRTGSRLSQLLNTSESPEPAVNNFP</sequence>